<evidence type="ECO:0000256" key="7">
    <source>
        <dbReference type="ARBA" id="ARBA00040348"/>
    </source>
</evidence>
<dbReference type="Gene3D" id="1.10.10.10">
    <property type="entry name" value="Winged helix-like DNA-binding domain superfamily/Winged helix DNA-binding domain"/>
    <property type="match status" value="1"/>
</dbReference>
<evidence type="ECO:0000256" key="4">
    <source>
        <dbReference type="ARBA" id="ARBA00023015"/>
    </source>
</evidence>
<evidence type="ECO:0000256" key="5">
    <source>
        <dbReference type="ARBA" id="ARBA00023125"/>
    </source>
</evidence>
<accession>A0ABT2F3A7</accession>
<keyword evidence="2" id="KW-0716">Sensory transduction</keyword>
<dbReference type="EMBL" id="JANUXY010000008">
    <property type="protein sequence ID" value="MCS4486921.1"/>
    <property type="molecule type" value="Genomic_DNA"/>
</dbReference>
<gene>
    <name evidence="12" type="ORF">NXS11_08430</name>
</gene>
<evidence type="ECO:0000256" key="1">
    <source>
        <dbReference type="ARBA" id="ARBA00022553"/>
    </source>
</evidence>
<evidence type="ECO:0000256" key="9">
    <source>
        <dbReference type="PROSITE-ProRule" id="PRU01091"/>
    </source>
</evidence>
<evidence type="ECO:0000256" key="2">
    <source>
        <dbReference type="ARBA" id="ARBA00022606"/>
    </source>
</evidence>
<keyword evidence="6" id="KW-0804">Transcription</keyword>
<keyword evidence="4" id="KW-0805">Transcription regulation</keyword>
<name>A0ABT2F3A7_9STAP</name>
<evidence type="ECO:0000259" key="10">
    <source>
        <dbReference type="PROSITE" id="PS50110"/>
    </source>
</evidence>
<dbReference type="InterPro" id="IPR011006">
    <property type="entry name" value="CheY-like_superfamily"/>
</dbReference>
<evidence type="ECO:0000256" key="8">
    <source>
        <dbReference type="PROSITE-ProRule" id="PRU00169"/>
    </source>
</evidence>
<dbReference type="PROSITE" id="PS51755">
    <property type="entry name" value="OMPR_PHOB"/>
    <property type="match status" value="1"/>
</dbReference>
<dbReference type="SMART" id="SM00448">
    <property type="entry name" value="REC"/>
    <property type="match status" value="1"/>
</dbReference>
<dbReference type="Gene3D" id="6.10.250.690">
    <property type="match status" value="1"/>
</dbReference>
<comment type="caution">
    <text evidence="12">The sequence shown here is derived from an EMBL/GenBank/DDBJ whole genome shotgun (WGS) entry which is preliminary data.</text>
</comment>
<feature type="domain" description="OmpR/PhoB-type" evidence="11">
    <location>
        <begin position="126"/>
        <end position="225"/>
    </location>
</feature>
<dbReference type="CDD" id="cd17574">
    <property type="entry name" value="REC_OmpR"/>
    <property type="match status" value="1"/>
</dbReference>
<evidence type="ECO:0000313" key="13">
    <source>
        <dbReference type="Proteomes" id="UP001205609"/>
    </source>
</evidence>
<dbReference type="PROSITE" id="PS50110">
    <property type="entry name" value="RESPONSE_REGULATORY"/>
    <property type="match status" value="1"/>
</dbReference>
<feature type="modified residue" description="4-aspartylphosphate" evidence="8">
    <location>
        <position position="51"/>
    </location>
</feature>
<feature type="DNA-binding region" description="OmpR/PhoB-type" evidence="9">
    <location>
        <begin position="126"/>
        <end position="225"/>
    </location>
</feature>
<dbReference type="PANTHER" id="PTHR48111">
    <property type="entry name" value="REGULATOR OF RPOS"/>
    <property type="match status" value="1"/>
</dbReference>
<sequence>MSNIIYVEDDDRISSVVSEYLESFGYKLTIAHSFEEFCKYKSKKIDLILLDVMLPDINGIDICKKIRDNTNIPIIFVSALGLEDDIINALECGVDDYITKPFSLRQLKVKVDVHLRREKRTNYSKGTKLITGNLVINTEKKEIMVNGKVCEFTKKEYLIIEKLVRNKRQSISKELLFESIWGYNNESNISTVTEHIKKIRRKLLVSDPNMTYIQTKYGFGYLWEAKNEK</sequence>
<evidence type="ECO:0000259" key="11">
    <source>
        <dbReference type="PROSITE" id="PS51755"/>
    </source>
</evidence>
<dbReference type="CDD" id="cd00383">
    <property type="entry name" value="trans_reg_C"/>
    <property type="match status" value="1"/>
</dbReference>
<dbReference type="InterPro" id="IPR001867">
    <property type="entry name" value="OmpR/PhoB-type_DNA-bd"/>
</dbReference>
<keyword evidence="5 9" id="KW-0238">DNA-binding</keyword>
<dbReference type="RefSeq" id="WP_259200517.1">
    <property type="nucleotide sequence ID" value="NZ_JANUXY010000008.1"/>
</dbReference>
<feature type="domain" description="Response regulatory" evidence="10">
    <location>
        <begin position="3"/>
        <end position="115"/>
    </location>
</feature>
<dbReference type="Gene3D" id="3.40.50.2300">
    <property type="match status" value="1"/>
</dbReference>
<evidence type="ECO:0000256" key="6">
    <source>
        <dbReference type="ARBA" id="ARBA00023163"/>
    </source>
</evidence>
<dbReference type="Pfam" id="PF00486">
    <property type="entry name" value="Trans_reg_C"/>
    <property type="match status" value="1"/>
</dbReference>
<organism evidence="12 13">
    <name type="scientific">Staphylococcus americanisciuri</name>
    <dbReference type="NCBI Taxonomy" id="2973940"/>
    <lineage>
        <taxon>Bacteria</taxon>
        <taxon>Bacillati</taxon>
        <taxon>Bacillota</taxon>
        <taxon>Bacilli</taxon>
        <taxon>Bacillales</taxon>
        <taxon>Staphylococcaceae</taxon>
        <taxon>Staphylococcus</taxon>
    </lineage>
</organism>
<proteinExistence type="predicted"/>
<keyword evidence="1 8" id="KW-0597">Phosphoprotein</keyword>
<dbReference type="PANTHER" id="PTHR48111:SF2">
    <property type="entry name" value="RESPONSE REGULATOR SAER"/>
    <property type="match status" value="1"/>
</dbReference>
<dbReference type="Proteomes" id="UP001205609">
    <property type="component" value="Unassembled WGS sequence"/>
</dbReference>
<keyword evidence="13" id="KW-1185">Reference proteome</keyword>
<protein>
    <recommendedName>
        <fullName evidence="7">Response regulator SaeR</fullName>
    </recommendedName>
</protein>
<dbReference type="SUPFAM" id="SSF52172">
    <property type="entry name" value="CheY-like"/>
    <property type="match status" value="1"/>
</dbReference>
<evidence type="ECO:0000256" key="3">
    <source>
        <dbReference type="ARBA" id="ARBA00023012"/>
    </source>
</evidence>
<dbReference type="SMART" id="SM00862">
    <property type="entry name" value="Trans_reg_C"/>
    <property type="match status" value="1"/>
</dbReference>
<evidence type="ECO:0000313" key="12">
    <source>
        <dbReference type="EMBL" id="MCS4486921.1"/>
    </source>
</evidence>
<dbReference type="Pfam" id="PF00072">
    <property type="entry name" value="Response_reg"/>
    <property type="match status" value="1"/>
</dbReference>
<reference evidence="12 13" key="1">
    <citation type="journal article" date="2023" name="Int. J. Syst. Evol. Microbiol.">
        <title>Streptococcus sciuri sp. nov., Staphylococcus marylandisciuri sp. nov. and Staphylococcus americanisciuri sp. nov., isolated from faeces of eastern grey squirrel (Sciurus carolinensis).</title>
        <authorList>
            <person name="Volokhov D.V."/>
            <person name="Zagorodnyaya T.A."/>
            <person name="Furtak V.A."/>
            <person name="Nattanmai G."/>
            <person name="Randall L."/>
            <person name="Jose S."/>
            <person name="Gao Y."/>
            <person name="Eisenberg T."/>
            <person name="Delmonte P."/>
            <person name="Blom J."/>
            <person name="Mitchell K.K."/>
        </authorList>
    </citation>
    <scope>NUCLEOTIDE SEQUENCE [LARGE SCALE GENOMIC DNA]</scope>
    <source>
        <strain evidence="12 13">GRT3</strain>
    </source>
</reference>
<dbReference type="InterPro" id="IPR039420">
    <property type="entry name" value="WalR-like"/>
</dbReference>
<dbReference type="InterPro" id="IPR036388">
    <property type="entry name" value="WH-like_DNA-bd_sf"/>
</dbReference>
<keyword evidence="3" id="KW-0902">Two-component regulatory system</keyword>
<dbReference type="InterPro" id="IPR001789">
    <property type="entry name" value="Sig_transdc_resp-reg_receiver"/>
</dbReference>